<evidence type="ECO:0008006" key="3">
    <source>
        <dbReference type="Google" id="ProtNLM"/>
    </source>
</evidence>
<name>A0A1S4VMT3_9MYCO</name>
<reference evidence="1 2" key="1">
    <citation type="submission" date="2016-12" db="EMBL/GenBank/DDBJ databases">
        <title>The new phylogeny of genus Mycobacterium.</title>
        <authorList>
            <person name="Tortoli E."/>
            <person name="Trovato A."/>
            <person name="Cirillo D.M."/>
        </authorList>
    </citation>
    <scope>NUCLEOTIDE SEQUENCE [LARGE SCALE GENOMIC DNA]</scope>
    <source>
        <strain evidence="1 2">CCUG 66554</strain>
    </source>
</reference>
<sequence>MSDEMSGTFRFDRDVVLREAANLESAGATVRFLLDHHGEGLGERDLGAASSDFVMSVRGSIEQLGDAVRTLGDVMVETGQRLHDQARQIAEAEDQTVAAMKKIGEGFGGHP</sequence>
<protein>
    <recommendedName>
        <fullName evidence="3">ESX-1 secretion-associated protein</fullName>
    </recommendedName>
</protein>
<dbReference type="EMBL" id="MVII01000001">
    <property type="protein sequence ID" value="ORB60732.1"/>
    <property type="molecule type" value="Genomic_DNA"/>
</dbReference>
<dbReference type="KEGG" id="msao:MYCSP_12330"/>
<dbReference type="AlphaFoldDB" id="A0A1S4VMT3"/>
<comment type="caution">
    <text evidence="1">The sequence shown here is derived from an EMBL/GenBank/DDBJ whole genome shotgun (WGS) entry which is preliminary data.</text>
</comment>
<evidence type="ECO:0000313" key="2">
    <source>
        <dbReference type="Proteomes" id="UP000192434"/>
    </source>
</evidence>
<dbReference type="OrthoDB" id="4763209at2"/>
<evidence type="ECO:0000313" key="1">
    <source>
        <dbReference type="EMBL" id="ORB60732.1"/>
    </source>
</evidence>
<proteinExistence type="predicted"/>
<dbReference type="STRING" id="1578165.BKG68_07345"/>
<organism evidence="1 2">
    <name type="scientific">Mycobacteroides saopaulense</name>
    <dbReference type="NCBI Taxonomy" id="1578165"/>
    <lineage>
        <taxon>Bacteria</taxon>
        <taxon>Bacillati</taxon>
        <taxon>Actinomycetota</taxon>
        <taxon>Actinomycetes</taxon>
        <taxon>Mycobacteriales</taxon>
        <taxon>Mycobacteriaceae</taxon>
        <taxon>Mycobacteroides</taxon>
    </lineage>
</organism>
<gene>
    <name evidence="1" type="ORF">BST43_00310</name>
</gene>
<dbReference type="Proteomes" id="UP000192434">
    <property type="component" value="Unassembled WGS sequence"/>
</dbReference>
<dbReference type="RefSeq" id="WP_083013175.1">
    <property type="nucleotide sequence ID" value="NZ_CP010271.1"/>
</dbReference>
<accession>A0A1S4VMT3</accession>